<dbReference type="InterPro" id="IPR003615">
    <property type="entry name" value="HNH_nuc"/>
</dbReference>
<keyword evidence="3" id="KW-1185">Reference proteome</keyword>
<evidence type="ECO:0000313" key="2">
    <source>
        <dbReference type="EMBL" id="CUS02857.2"/>
    </source>
</evidence>
<dbReference type="OrthoDB" id="9802901at2"/>
<name>A0A170PEY5_9CHLR</name>
<dbReference type="InterPro" id="IPR052892">
    <property type="entry name" value="NA-targeting_endonuclease"/>
</dbReference>
<dbReference type="Pfam" id="PF01844">
    <property type="entry name" value="HNH"/>
    <property type="match status" value="1"/>
</dbReference>
<dbReference type="CDD" id="cd00085">
    <property type="entry name" value="HNHc"/>
    <property type="match status" value="1"/>
</dbReference>
<dbReference type="Proteomes" id="UP000215027">
    <property type="component" value="Chromosome I"/>
</dbReference>
<evidence type="ECO:0000259" key="1">
    <source>
        <dbReference type="SMART" id="SM00507"/>
    </source>
</evidence>
<gene>
    <name evidence="2" type="ORF">CFX0092_A0979</name>
</gene>
<dbReference type="PANTHER" id="PTHR33877:SF2">
    <property type="entry name" value="OS07G0170200 PROTEIN"/>
    <property type="match status" value="1"/>
</dbReference>
<dbReference type="GO" id="GO:0003676">
    <property type="term" value="F:nucleic acid binding"/>
    <property type="evidence" value="ECO:0007669"/>
    <property type="project" value="InterPro"/>
</dbReference>
<proteinExistence type="predicted"/>
<accession>A0A170PEY5</accession>
<dbReference type="EMBL" id="LN890655">
    <property type="protein sequence ID" value="CUS02857.2"/>
    <property type="molecule type" value="Genomic_DNA"/>
</dbReference>
<dbReference type="Gene3D" id="1.10.30.50">
    <property type="match status" value="1"/>
</dbReference>
<reference evidence="2" key="1">
    <citation type="submission" date="2016-01" db="EMBL/GenBank/DDBJ databases">
        <authorList>
            <person name="Mcilroy J.S."/>
            <person name="Karst M S."/>
            <person name="Albertsen M."/>
        </authorList>
    </citation>
    <scope>NUCLEOTIDE SEQUENCE</scope>
    <source>
        <strain evidence="2">Cfx-K</strain>
    </source>
</reference>
<feature type="domain" description="HNH nuclease" evidence="1">
    <location>
        <begin position="76"/>
        <end position="127"/>
    </location>
</feature>
<organism evidence="2 3">
    <name type="scientific">Candidatus Promineifilum breve</name>
    <dbReference type="NCBI Taxonomy" id="1806508"/>
    <lineage>
        <taxon>Bacteria</taxon>
        <taxon>Bacillati</taxon>
        <taxon>Chloroflexota</taxon>
        <taxon>Ardenticatenia</taxon>
        <taxon>Candidatus Promineifilales</taxon>
        <taxon>Candidatus Promineifilaceae</taxon>
        <taxon>Candidatus Promineifilum</taxon>
    </lineage>
</organism>
<dbReference type="InterPro" id="IPR002711">
    <property type="entry name" value="HNH"/>
</dbReference>
<dbReference type="GO" id="GO:0008270">
    <property type="term" value="F:zinc ion binding"/>
    <property type="evidence" value="ECO:0007669"/>
    <property type="project" value="InterPro"/>
</dbReference>
<dbReference type="KEGG" id="pbf:CFX0092_A0979"/>
<sequence length="173" mass="19565">MSSDGLLQEPVLILNVTFEPMHVCSTKRALALVLSGKAEIVINGRGTIRSAASVFEIPSVIKLSYMVRRPRPRIALSKREILRRDDYTCQYCGRKMRTLTLDHVVPRRQGGSHTWENLVAACSPCNRRKGGKLAAEADMILQRPPFEPSPSAAYRFGTHLEQRQEWAEFIEGW</sequence>
<dbReference type="SMART" id="SM00507">
    <property type="entry name" value="HNHc"/>
    <property type="match status" value="1"/>
</dbReference>
<dbReference type="PANTHER" id="PTHR33877">
    <property type="entry name" value="SLL1193 PROTEIN"/>
    <property type="match status" value="1"/>
</dbReference>
<dbReference type="GO" id="GO:0004519">
    <property type="term" value="F:endonuclease activity"/>
    <property type="evidence" value="ECO:0007669"/>
    <property type="project" value="InterPro"/>
</dbReference>
<protein>
    <recommendedName>
        <fullName evidence="1">HNH nuclease domain-containing protein</fullName>
    </recommendedName>
</protein>
<evidence type="ECO:0000313" key="3">
    <source>
        <dbReference type="Proteomes" id="UP000215027"/>
    </source>
</evidence>
<dbReference type="AlphaFoldDB" id="A0A170PEY5"/>